<evidence type="ECO:0000313" key="2">
    <source>
        <dbReference type="Proteomes" id="UP001178461"/>
    </source>
</evidence>
<organism evidence="1 2">
    <name type="scientific">Podarcis lilfordi</name>
    <name type="common">Lilford's wall lizard</name>
    <dbReference type="NCBI Taxonomy" id="74358"/>
    <lineage>
        <taxon>Eukaryota</taxon>
        <taxon>Metazoa</taxon>
        <taxon>Chordata</taxon>
        <taxon>Craniata</taxon>
        <taxon>Vertebrata</taxon>
        <taxon>Euteleostomi</taxon>
        <taxon>Lepidosauria</taxon>
        <taxon>Squamata</taxon>
        <taxon>Bifurcata</taxon>
        <taxon>Unidentata</taxon>
        <taxon>Episquamata</taxon>
        <taxon>Laterata</taxon>
        <taxon>Lacertibaenia</taxon>
        <taxon>Lacertidae</taxon>
        <taxon>Podarcis</taxon>
    </lineage>
</organism>
<dbReference type="EMBL" id="OX395127">
    <property type="protein sequence ID" value="CAI5767360.1"/>
    <property type="molecule type" value="Genomic_DNA"/>
</dbReference>
<protein>
    <submittedName>
        <fullName evidence="1">Uncharacterized protein</fullName>
    </submittedName>
</protein>
<reference evidence="1" key="1">
    <citation type="submission" date="2022-12" db="EMBL/GenBank/DDBJ databases">
        <authorList>
            <person name="Alioto T."/>
            <person name="Alioto T."/>
            <person name="Gomez Garrido J."/>
        </authorList>
    </citation>
    <scope>NUCLEOTIDE SEQUENCE</scope>
</reference>
<dbReference type="Proteomes" id="UP001178461">
    <property type="component" value="Chromosome 2"/>
</dbReference>
<proteinExistence type="predicted"/>
<keyword evidence="2" id="KW-1185">Reference proteome</keyword>
<evidence type="ECO:0000313" key="1">
    <source>
        <dbReference type="EMBL" id="CAI5767360.1"/>
    </source>
</evidence>
<sequence>MNEQMRSWSENSAESLLPNALSCYCQLPRTMPRFGIATEPIFEVCCSWLAVLGLSRNQPQPQVHTMLNPDLFLCSTAGPGKEHRVCILHPRNPHTCIFVLSHGLA</sequence>
<name>A0AA35JWL4_9SAUR</name>
<dbReference type="AlphaFoldDB" id="A0AA35JWL4"/>
<accession>A0AA35JWL4</accession>
<gene>
    <name evidence="1" type="ORF">PODLI_1B035414</name>
</gene>